<dbReference type="RefSeq" id="WP_066232650.1">
    <property type="nucleotide sequence ID" value="NZ_LQYN01000071.1"/>
</dbReference>
<dbReference type="Proteomes" id="UP000075666">
    <property type="component" value="Unassembled WGS sequence"/>
</dbReference>
<dbReference type="OrthoDB" id="9802430at2"/>
<gene>
    <name evidence="1" type="ORF">B4102_0235</name>
</gene>
<evidence type="ECO:0000313" key="1">
    <source>
        <dbReference type="EMBL" id="KYD02641.1"/>
    </source>
</evidence>
<keyword evidence="2" id="KW-1185">Reference proteome</keyword>
<reference evidence="1 2" key="1">
    <citation type="submission" date="2016-01" db="EMBL/GenBank/DDBJ databases">
        <title>Genome Sequences of Twelve Sporeforming Bacillus Species Isolated from Foods.</title>
        <authorList>
            <person name="Berendsen E.M."/>
            <person name="Wells-Bennik M.H."/>
            <person name="Krawcyk A.O."/>
            <person name="De Jong A."/>
            <person name="Holsappel S."/>
            <person name="Eijlander R.T."/>
            <person name="Kuipers O.P."/>
        </authorList>
    </citation>
    <scope>NUCLEOTIDE SEQUENCE [LARGE SCALE GENOMIC DNA]</scope>
    <source>
        <strain evidence="1 2">B4102</strain>
    </source>
</reference>
<evidence type="ECO:0000313" key="2">
    <source>
        <dbReference type="Proteomes" id="UP000075666"/>
    </source>
</evidence>
<name>A0A150KSV7_9BACI</name>
<dbReference type="STRING" id="46224.B4102_0235"/>
<accession>A0A150KSV7</accession>
<comment type="caution">
    <text evidence="1">The sequence shown here is derived from an EMBL/GenBank/DDBJ whole genome shotgun (WGS) entry which is preliminary data.</text>
</comment>
<organism evidence="1 2">
    <name type="scientific">Heyndrickxia sporothermodurans</name>
    <dbReference type="NCBI Taxonomy" id="46224"/>
    <lineage>
        <taxon>Bacteria</taxon>
        <taxon>Bacillati</taxon>
        <taxon>Bacillota</taxon>
        <taxon>Bacilli</taxon>
        <taxon>Bacillales</taxon>
        <taxon>Bacillaceae</taxon>
        <taxon>Heyndrickxia</taxon>
    </lineage>
</organism>
<sequence>MNFKDQLKKDLAIFINVDEFGEVHTLGKKEIVMIIDEDDNQEKLGRTRDFEEVTQNIYEATKTIYLKASEYKKPEVGKRIKLDDKSLYVIHSSVMDGILKIVFSANQSYG</sequence>
<dbReference type="AlphaFoldDB" id="A0A150KSV7"/>
<proteinExistence type="predicted"/>
<protein>
    <submittedName>
        <fullName evidence="1">Uncharacterized protein</fullName>
    </submittedName>
</protein>
<dbReference type="EMBL" id="LQYN01000071">
    <property type="protein sequence ID" value="KYD02641.1"/>
    <property type="molecule type" value="Genomic_DNA"/>
</dbReference>
<dbReference type="PATRIC" id="fig|46224.3.peg.3597"/>